<gene>
    <name evidence="2" type="ORF">Taro_004311</name>
</gene>
<dbReference type="EMBL" id="NMUH01000115">
    <property type="protein sequence ID" value="MQL71997.1"/>
    <property type="molecule type" value="Genomic_DNA"/>
</dbReference>
<evidence type="ECO:0000313" key="2">
    <source>
        <dbReference type="EMBL" id="MQL71997.1"/>
    </source>
</evidence>
<feature type="region of interest" description="Disordered" evidence="1">
    <location>
        <begin position="39"/>
        <end position="82"/>
    </location>
</feature>
<keyword evidence="3" id="KW-1185">Reference proteome</keyword>
<dbReference type="AlphaFoldDB" id="A0A843TPR0"/>
<evidence type="ECO:0000313" key="3">
    <source>
        <dbReference type="Proteomes" id="UP000652761"/>
    </source>
</evidence>
<evidence type="ECO:0000256" key="1">
    <source>
        <dbReference type="SAM" id="MobiDB-lite"/>
    </source>
</evidence>
<sequence>MYPGSDLLSTGVLRLVPKQQLRISLTRVQSAYGHYNTQPSWSSLHSQKRNNTLDTPPGLSSQQKRTHTETKPEIPGTRELTHWGAVPNGSESCLVTQSDFLELDLAIFHDKRIAGVKEEASPTFPCCGDHPEARRKEILEGVLHLLGTAQGGLHQHPRSIGAISKRQPWLREVGVVERRPVRTSRDVMSRQSNRPQHHEALYFPHRRLWITEYSCKVWYKPCRRRLIPRQHSRHSWRPRPRAPARVFSLAREDAEQAEHVTEGVVGDVAPLEETVETDSECGE</sequence>
<reference evidence="2" key="1">
    <citation type="submission" date="2017-07" db="EMBL/GenBank/DDBJ databases">
        <title>Taro Niue Genome Assembly and Annotation.</title>
        <authorList>
            <person name="Atibalentja N."/>
            <person name="Keating K."/>
            <person name="Fields C.J."/>
        </authorList>
    </citation>
    <scope>NUCLEOTIDE SEQUENCE</scope>
    <source>
        <strain evidence="2">Niue_2</strain>
        <tissue evidence="2">Leaf</tissue>
    </source>
</reference>
<proteinExistence type="predicted"/>
<protein>
    <submittedName>
        <fullName evidence="2">Uncharacterized protein</fullName>
    </submittedName>
</protein>
<dbReference type="Proteomes" id="UP000652761">
    <property type="component" value="Unassembled WGS sequence"/>
</dbReference>
<feature type="compositionally biased region" description="Polar residues" evidence="1">
    <location>
        <begin position="39"/>
        <end position="63"/>
    </location>
</feature>
<organism evidence="2 3">
    <name type="scientific">Colocasia esculenta</name>
    <name type="common">Wild taro</name>
    <name type="synonym">Arum esculentum</name>
    <dbReference type="NCBI Taxonomy" id="4460"/>
    <lineage>
        <taxon>Eukaryota</taxon>
        <taxon>Viridiplantae</taxon>
        <taxon>Streptophyta</taxon>
        <taxon>Embryophyta</taxon>
        <taxon>Tracheophyta</taxon>
        <taxon>Spermatophyta</taxon>
        <taxon>Magnoliopsida</taxon>
        <taxon>Liliopsida</taxon>
        <taxon>Araceae</taxon>
        <taxon>Aroideae</taxon>
        <taxon>Colocasieae</taxon>
        <taxon>Colocasia</taxon>
    </lineage>
</organism>
<name>A0A843TPR0_COLES</name>
<accession>A0A843TPR0</accession>
<comment type="caution">
    <text evidence="2">The sequence shown here is derived from an EMBL/GenBank/DDBJ whole genome shotgun (WGS) entry which is preliminary data.</text>
</comment>